<name>A0A7Y0AQS0_9FLAO</name>
<organism evidence="1 2">
    <name type="scientific">Chryseobacterium antibioticum</name>
    <dbReference type="NCBI Taxonomy" id="2728847"/>
    <lineage>
        <taxon>Bacteria</taxon>
        <taxon>Pseudomonadati</taxon>
        <taxon>Bacteroidota</taxon>
        <taxon>Flavobacteriia</taxon>
        <taxon>Flavobacteriales</taxon>
        <taxon>Weeksellaceae</taxon>
        <taxon>Chryseobacterium group</taxon>
        <taxon>Chryseobacterium</taxon>
    </lineage>
</organism>
<keyword evidence="2" id="KW-1185">Reference proteome</keyword>
<dbReference type="RefSeq" id="WP_169236174.1">
    <property type="nucleotide sequence ID" value="NZ_JABBGI010000027.1"/>
</dbReference>
<evidence type="ECO:0000313" key="2">
    <source>
        <dbReference type="Proteomes" id="UP000544054"/>
    </source>
</evidence>
<dbReference type="EMBL" id="JABBGI010000027">
    <property type="protein sequence ID" value="NML71687.1"/>
    <property type="molecule type" value="Genomic_DNA"/>
</dbReference>
<dbReference type="Proteomes" id="UP000544054">
    <property type="component" value="Unassembled WGS sequence"/>
</dbReference>
<sequence length="887" mass="105893">MSSKLDNTEIEDKANSLLNDTLSELFRSKNFKMIKHESGRREIGIDFFYQIVDREESVDEFIFLNQNKGKNAVVKSKKNADVISYPLTSLRHPISWYNKISEPFVFTLCDIVSNKIYYYFIQNDDTILNRIREQKNKKVKSFQIYIPKDNILNEENFDKFLDEISTAKIKQIEKLHGNLFESHKSDYSIFKKETEGLHTIDKLNYIIEKFECIKVIPKNILSEILYHTFGENTYLNDMSISTNNEEFYNTIKDFDVNRRRKTYKILSGHTFVDKQEEKIKSIVSFFRINAIEHIYFRGRILKEGNRFCIHNLFLSGTCNCERCTFERLDIRKTENLLKLNRPEYSSYEKLRKAYTSFLFGNVEQSIDIYRNENKNKNPITYLIAKLNLLELKQLSESSFYFDDEIKKKFKDIDDKSEEKFILDKAQHFLDIYKTLKDFRFVYRNIVYIDNLLFELQKTWLRDRKGGWTSNTQLLELQSNFLRIHNFFKFNFVLLNQYNEYEQLCRKILEGILIIYTLRNPDYEKYEFDFKILEMWMFYVKSEDAAFLLNKYEIKSIKIQSSNLILGQFKIYIDNLIKSVNNLKRNKDKYRLVQKISNIIQNIVIIISKVEIDKESLNILFSKLLKFIKINKIERLSLVSDLMKVVSEKEDIISKENLFELIKLGVDDNVRISNFSFLAKLYFEKATSEEIIDIIKGINDVSNIEDIDFSKKDNYFKYWYGLSFLDDELQNTIKQKVCKELENNFNSELYSTAVVLDTIVPRLGDQLLEKFIEGIPNLSKERDAFGSPENYRLDQAINIFFKLGFSLKKLEKYIDYNVSSKKNYYDWLVHLDTFDYSKFNPYWLIGNNLKYYINTFKKSKPLLDYLKEYLKSDYDNEIGKFYLENLVD</sequence>
<reference evidence="1 2" key="1">
    <citation type="submission" date="2020-04" db="EMBL/GenBank/DDBJ databases">
        <title>Chryseobacterium sp. RP-3-3 sp. nov., isolated from Jeju soil.</title>
        <authorList>
            <person name="Dahal R.H."/>
        </authorList>
    </citation>
    <scope>NUCLEOTIDE SEQUENCE [LARGE SCALE GENOMIC DNA]</scope>
    <source>
        <strain evidence="1 2">RP-3-3</strain>
    </source>
</reference>
<comment type="caution">
    <text evidence="1">The sequence shown here is derived from an EMBL/GenBank/DDBJ whole genome shotgun (WGS) entry which is preliminary data.</text>
</comment>
<accession>A0A7Y0AQS0</accession>
<proteinExistence type="predicted"/>
<protein>
    <submittedName>
        <fullName evidence="1">DUF4365 domain-containing protein</fullName>
    </submittedName>
</protein>
<dbReference type="AlphaFoldDB" id="A0A7Y0AQS0"/>
<gene>
    <name evidence="1" type="ORF">HHL23_18060</name>
</gene>
<evidence type="ECO:0000313" key="1">
    <source>
        <dbReference type="EMBL" id="NML71687.1"/>
    </source>
</evidence>